<keyword evidence="1" id="KW-1133">Transmembrane helix</keyword>
<feature type="transmembrane region" description="Helical" evidence="1">
    <location>
        <begin position="152"/>
        <end position="178"/>
    </location>
</feature>
<feature type="transmembrane region" description="Helical" evidence="1">
    <location>
        <begin position="20"/>
        <end position="39"/>
    </location>
</feature>
<keyword evidence="1" id="KW-0812">Transmembrane</keyword>
<dbReference type="Pfam" id="PF03929">
    <property type="entry name" value="PepSY_TM"/>
    <property type="match status" value="1"/>
</dbReference>
<evidence type="ECO:0000313" key="3">
    <source>
        <dbReference type="Proteomes" id="UP000036850"/>
    </source>
</evidence>
<accession>A0A0L0EQI3</accession>
<feature type="transmembrane region" description="Helical" evidence="1">
    <location>
        <begin position="487"/>
        <end position="507"/>
    </location>
</feature>
<dbReference type="PANTHER" id="PTHR34219:SF9">
    <property type="entry name" value="IRON-REGULATED INNER MEMBRANE PROTEIN"/>
    <property type="match status" value="1"/>
</dbReference>
<proteinExistence type="predicted"/>
<dbReference type="Proteomes" id="UP000036850">
    <property type="component" value="Unassembled WGS sequence"/>
</dbReference>
<comment type="caution">
    <text evidence="2">The sequence shown here is derived from an EMBL/GenBank/DDBJ whole genome shotgun (WGS) entry which is preliminary data.</text>
</comment>
<evidence type="ECO:0000313" key="2">
    <source>
        <dbReference type="EMBL" id="KNC66669.1"/>
    </source>
</evidence>
<dbReference type="PANTHER" id="PTHR34219">
    <property type="entry name" value="IRON-REGULATED INNER MEMBRANE PROTEIN-RELATED"/>
    <property type="match status" value="1"/>
</dbReference>
<evidence type="ECO:0000256" key="1">
    <source>
        <dbReference type="SAM" id="Phobius"/>
    </source>
</evidence>
<name>A0A0L0EQI3_9GAMM</name>
<dbReference type="AlphaFoldDB" id="A0A0L0EQI3"/>
<dbReference type="OrthoDB" id="9776609at2"/>
<feature type="transmembrane region" description="Helical" evidence="1">
    <location>
        <begin position="388"/>
        <end position="409"/>
    </location>
</feature>
<keyword evidence="1" id="KW-0472">Membrane</keyword>
<organism evidence="2 3">
    <name type="scientific">Pseudoalteromonas rubra</name>
    <dbReference type="NCBI Taxonomy" id="43658"/>
    <lineage>
        <taxon>Bacteria</taxon>
        <taxon>Pseudomonadati</taxon>
        <taxon>Pseudomonadota</taxon>
        <taxon>Gammaproteobacteria</taxon>
        <taxon>Alteromonadales</taxon>
        <taxon>Pseudoalteromonadaceae</taxon>
        <taxon>Pseudoalteromonas</taxon>
    </lineage>
</organism>
<feature type="transmembrane region" description="Helical" evidence="1">
    <location>
        <begin position="199"/>
        <end position="221"/>
    </location>
</feature>
<gene>
    <name evidence="2" type="ORF">AC626_15535</name>
</gene>
<dbReference type="EMBL" id="LFZX01000128">
    <property type="protein sequence ID" value="KNC66669.1"/>
    <property type="molecule type" value="Genomic_DNA"/>
</dbReference>
<feature type="transmembrane region" description="Helical" evidence="1">
    <location>
        <begin position="455"/>
        <end position="475"/>
    </location>
</feature>
<dbReference type="PATRIC" id="fig|43658.6.peg.1796"/>
<sequence>MKVRADILRTYQSLHTWTGITSSLLLFIGFFAGALVMFAPEIDRWATPTKHQMSSIEPERYDVLLDTVLQTHPKASDSVSLHFNEALSPVSWYEQGSTRGLRLDDIRWHATLDENNQLVTELVPVNALSALLDMLHRTAGIGGEIGHTQAGVFVLGIAAGLYFLALVSGVIFLLPTLVKRFLAVRNQGERKRFWLDGHNLLGIASLPFHVVIAFTVFVFAFHDLLYGGLAQLYGDKPLFPRNPPSQIERNIADLPKVSELVAAAQSHAPGYQVVQIKLNNLNKPTAFATIDVVNDAEVARGALHDFIFINPYTLEVVSSSVANPEQTIWARIVSSFFSLHFGSYGGDLVRWAYFFMGMAGACLFYSGNILWLEKRRQKGTVQRRSYRVMGALTVGVSLGAMIGIAAVFASNKWLTFTPVNINQAYMFVYYACFACVLISAFVYGPARTAIYGLKVLALLCALIPITSVLAATAPALDLWTPDSLGTLMVECVAFLFGCLFWFMSAYVERRAADNEPGSIWYLPKRNANTSESELAVKHS</sequence>
<feature type="transmembrane region" description="Helical" evidence="1">
    <location>
        <begin position="351"/>
        <end position="372"/>
    </location>
</feature>
<feature type="transmembrane region" description="Helical" evidence="1">
    <location>
        <begin position="424"/>
        <end position="443"/>
    </location>
</feature>
<reference evidence="3" key="1">
    <citation type="submission" date="2015-07" db="EMBL/GenBank/DDBJ databases">
        <title>Draft genome sequence of a Pseudoalteromonas rubra strain, OCN096, isolated from Kaneohe Bay, Oahu, Hawaii.</title>
        <authorList>
            <person name="Beurmann S."/>
            <person name="Ushijima B."/>
            <person name="Belcaid M."/>
            <person name="Callahan S.M."/>
            <person name="Aeby G.S."/>
        </authorList>
    </citation>
    <scope>NUCLEOTIDE SEQUENCE [LARGE SCALE GENOMIC DNA]</scope>
    <source>
        <strain evidence="3">OCN096</strain>
    </source>
</reference>
<dbReference type="InterPro" id="IPR005625">
    <property type="entry name" value="PepSY-ass_TM"/>
</dbReference>
<protein>
    <submittedName>
        <fullName evidence="2">Peptidase</fullName>
    </submittedName>
</protein>